<dbReference type="Gene3D" id="3.20.20.370">
    <property type="entry name" value="Glycoside hydrolase/deacetylase"/>
    <property type="match status" value="1"/>
</dbReference>
<dbReference type="InterPro" id="IPR011330">
    <property type="entry name" value="Glyco_hydro/deAcase_b/a-brl"/>
</dbReference>
<dbReference type="Proteomes" id="UP000294558">
    <property type="component" value="Unassembled WGS sequence"/>
</dbReference>
<evidence type="ECO:0000256" key="1">
    <source>
        <dbReference type="ARBA" id="ARBA00022723"/>
    </source>
</evidence>
<dbReference type="GO" id="GO:0046872">
    <property type="term" value="F:metal ion binding"/>
    <property type="evidence" value="ECO:0007669"/>
    <property type="project" value="UniProtKB-KW"/>
</dbReference>
<keyword evidence="2" id="KW-0378">Hydrolase</keyword>
<evidence type="ECO:0000313" key="4">
    <source>
        <dbReference type="EMBL" id="TDT16602.1"/>
    </source>
</evidence>
<dbReference type="PANTHER" id="PTHR10587">
    <property type="entry name" value="GLYCOSYL TRANSFERASE-RELATED"/>
    <property type="match status" value="1"/>
</dbReference>
<proteinExistence type="predicted"/>
<comment type="caution">
    <text evidence="4">The sequence shown here is derived from an EMBL/GenBank/DDBJ whole genome shotgun (WGS) entry which is preliminary data.</text>
</comment>
<dbReference type="PROSITE" id="PS51677">
    <property type="entry name" value="NODB"/>
    <property type="match status" value="1"/>
</dbReference>
<accession>A0A4R7HZD1</accession>
<keyword evidence="1" id="KW-0479">Metal-binding</keyword>
<dbReference type="PANTHER" id="PTHR10587:SF133">
    <property type="entry name" value="CHITIN DEACETYLASE 1-RELATED"/>
    <property type="match status" value="1"/>
</dbReference>
<dbReference type="InterPro" id="IPR002509">
    <property type="entry name" value="NODB_dom"/>
</dbReference>
<dbReference type="EMBL" id="SOAU01000001">
    <property type="protein sequence ID" value="TDT16602.1"/>
    <property type="molecule type" value="Genomic_DNA"/>
</dbReference>
<keyword evidence="5" id="KW-1185">Reference proteome</keyword>
<dbReference type="GO" id="GO:0016810">
    <property type="term" value="F:hydrolase activity, acting on carbon-nitrogen (but not peptide) bonds"/>
    <property type="evidence" value="ECO:0007669"/>
    <property type="project" value="InterPro"/>
</dbReference>
<dbReference type="SUPFAM" id="SSF88713">
    <property type="entry name" value="Glycoside hydrolase/deacetylase"/>
    <property type="match status" value="1"/>
</dbReference>
<evidence type="ECO:0000256" key="2">
    <source>
        <dbReference type="ARBA" id="ARBA00022801"/>
    </source>
</evidence>
<name>A0A4R7HZD1_9ACTN</name>
<evidence type="ECO:0000259" key="3">
    <source>
        <dbReference type="PROSITE" id="PS51677"/>
    </source>
</evidence>
<dbReference type="CDD" id="cd10917">
    <property type="entry name" value="CE4_NodB_like_6s_7s"/>
    <property type="match status" value="1"/>
</dbReference>
<organism evidence="4 5">
    <name type="scientific">Ilumatobacter fluminis</name>
    <dbReference type="NCBI Taxonomy" id="467091"/>
    <lineage>
        <taxon>Bacteria</taxon>
        <taxon>Bacillati</taxon>
        <taxon>Actinomycetota</taxon>
        <taxon>Acidimicrobiia</taxon>
        <taxon>Acidimicrobiales</taxon>
        <taxon>Ilumatobacteraceae</taxon>
        <taxon>Ilumatobacter</taxon>
    </lineage>
</organism>
<protein>
    <submittedName>
        <fullName evidence="4">Peptidoglycan/xylan/chitin deacetylase (PgdA/CDA1 family)</fullName>
    </submittedName>
</protein>
<feature type="domain" description="NodB homology" evidence="3">
    <location>
        <begin position="79"/>
        <end position="259"/>
    </location>
</feature>
<dbReference type="Pfam" id="PF01522">
    <property type="entry name" value="Polysacc_deac_1"/>
    <property type="match status" value="1"/>
</dbReference>
<evidence type="ECO:0000313" key="5">
    <source>
        <dbReference type="Proteomes" id="UP000294558"/>
    </source>
</evidence>
<dbReference type="InterPro" id="IPR050248">
    <property type="entry name" value="Polysacc_deacetylase_ArnD"/>
</dbReference>
<dbReference type="GO" id="GO:0005975">
    <property type="term" value="P:carbohydrate metabolic process"/>
    <property type="evidence" value="ECO:0007669"/>
    <property type="project" value="InterPro"/>
</dbReference>
<dbReference type="GO" id="GO:0016020">
    <property type="term" value="C:membrane"/>
    <property type="evidence" value="ECO:0007669"/>
    <property type="project" value="TreeGrafter"/>
</dbReference>
<gene>
    <name evidence="4" type="ORF">BDK89_2193</name>
</gene>
<sequence length="264" mass="28484">MSIPCLGRVHDRRAVAWESSGVSERRRLPRRYLVVAAFVFVVAASERFGGPLTVDALRGAVSSGTEAAADQLRDRNARGEIHLTFDDGPTPGYTAEILELLDRYDAEAVFFPIGEQVEPNAALLERAVDDGHRLGNHTWAHDRLADLTAWDFDAAVGRTQIAVERATGTVPTCLRPPEGVIDDAAVDMAAAEGLTVEMWTVDPLDWQTDDPDAIARRVIDGAEDGAVVLLHDGGGGRDATVDALGTILRELGRDGYRFTVLPGC</sequence>
<dbReference type="AlphaFoldDB" id="A0A4R7HZD1"/>
<reference evidence="4 5" key="1">
    <citation type="submission" date="2019-03" db="EMBL/GenBank/DDBJ databases">
        <title>Sequencing the genomes of 1000 actinobacteria strains.</title>
        <authorList>
            <person name="Klenk H.-P."/>
        </authorList>
    </citation>
    <scope>NUCLEOTIDE SEQUENCE [LARGE SCALE GENOMIC DNA]</scope>
    <source>
        <strain evidence="4 5">DSM 18936</strain>
    </source>
</reference>